<dbReference type="EMBL" id="RKLQ01000007">
    <property type="protein sequence ID" value="MBX0306049.1"/>
    <property type="molecule type" value="Genomic_DNA"/>
</dbReference>
<dbReference type="InterPro" id="IPR051554">
    <property type="entry name" value="Acetyltransferase_Eis"/>
</dbReference>
<evidence type="ECO:0000313" key="4">
    <source>
        <dbReference type="Proteomes" id="UP000783863"/>
    </source>
</evidence>
<gene>
    <name evidence="3" type="ORF">EGD98_20600</name>
</gene>
<feature type="domain" description="Enhanced intracellular survival protein" evidence="2">
    <location>
        <begin position="115"/>
        <end position="215"/>
    </location>
</feature>
<keyword evidence="4" id="KW-1185">Reference proteome</keyword>
<dbReference type="GO" id="GO:0034069">
    <property type="term" value="F:aminoglycoside N-acetyltransferase activity"/>
    <property type="evidence" value="ECO:0007669"/>
    <property type="project" value="TreeGrafter"/>
</dbReference>
<protein>
    <submittedName>
        <fullName evidence="3">GNAT family N-acetyltransferase</fullName>
        <ecNumber evidence="3">2.3.1.-</ecNumber>
    </submittedName>
</protein>
<dbReference type="RefSeq" id="WP_220590240.1">
    <property type="nucleotide sequence ID" value="NZ_RKLQ01000007.1"/>
</dbReference>
<dbReference type="Pfam" id="PF00583">
    <property type="entry name" value="Acetyltransf_1"/>
    <property type="match status" value="1"/>
</dbReference>
<dbReference type="SUPFAM" id="SSF55729">
    <property type="entry name" value="Acyl-CoA N-acyltransferases (Nat)"/>
    <property type="match status" value="1"/>
</dbReference>
<proteinExistence type="predicted"/>
<evidence type="ECO:0000259" key="2">
    <source>
        <dbReference type="Pfam" id="PF13530"/>
    </source>
</evidence>
<dbReference type="PANTHER" id="PTHR37817:SF1">
    <property type="entry name" value="N-ACETYLTRANSFERASE EIS"/>
    <property type="match status" value="1"/>
</dbReference>
<keyword evidence="3" id="KW-0808">Transferase</keyword>
<evidence type="ECO:0000259" key="1">
    <source>
        <dbReference type="Pfam" id="PF00583"/>
    </source>
</evidence>
<dbReference type="AlphaFoldDB" id="A0A8J7YNL5"/>
<dbReference type="SUPFAM" id="SSF55718">
    <property type="entry name" value="SCP-like"/>
    <property type="match status" value="1"/>
</dbReference>
<dbReference type="InterPro" id="IPR000182">
    <property type="entry name" value="GNAT_dom"/>
</dbReference>
<feature type="domain" description="N-acetyltransferase" evidence="1">
    <location>
        <begin position="9"/>
        <end position="81"/>
    </location>
</feature>
<accession>A0A8J7YNL5</accession>
<evidence type="ECO:0000313" key="3">
    <source>
        <dbReference type="EMBL" id="MBX0306049.1"/>
    </source>
</evidence>
<dbReference type="InterPro" id="IPR036527">
    <property type="entry name" value="SCP2_sterol-bd_dom_sf"/>
</dbReference>
<dbReference type="EC" id="2.3.1.-" evidence="3"/>
<reference evidence="3" key="1">
    <citation type="submission" date="2021-06" db="EMBL/GenBank/DDBJ databases">
        <title>Halomicroarcula sp. F24A a new haloarchaeum isolated from saline soil.</title>
        <authorList>
            <person name="Duran-Viseras A."/>
            <person name="Sanchez-Porro C."/>
            <person name="Ventosa A."/>
        </authorList>
    </citation>
    <scope>NUCLEOTIDE SEQUENCE</scope>
    <source>
        <strain evidence="3">F24A</strain>
    </source>
</reference>
<dbReference type="Gene3D" id="3.30.1050.10">
    <property type="entry name" value="SCP2 sterol-binding domain"/>
    <property type="match status" value="1"/>
</dbReference>
<keyword evidence="3" id="KW-0012">Acyltransferase</keyword>
<dbReference type="Proteomes" id="UP000783863">
    <property type="component" value="Unassembled WGS sequence"/>
</dbReference>
<dbReference type="PANTHER" id="PTHR37817">
    <property type="entry name" value="N-ACETYLTRANSFERASE EIS"/>
    <property type="match status" value="1"/>
</dbReference>
<organism evidence="3 4">
    <name type="scientific">Haloarcula salinisoli</name>
    <dbReference type="NCBI Taxonomy" id="2487746"/>
    <lineage>
        <taxon>Archaea</taxon>
        <taxon>Methanobacteriati</taxon>
        <taxon>Methanobacteriota</taxon>
        <taxon>Stenosarchaea group</taxon>
        <taxon>Halobacteria</taxon>
        <taxon>Halobacteriales</taxon>
        <taxon>Haloarculaceae</taxon>
        <taxon>Haloarcula</taxon>
    </lineage>
</organism>
<sequence>MQNCYETYDSWEDRDRDRVATALRHSGEHIYALDTQVDEVVASARVLTDYSYYGVIYDVIVNKAYRDEGLGKRVVRSVVQHPPLTDVELLALLSDAAAVDYSVTLGPVGRVLEFPTAVERLDYRSIDATLTVSIVDDIAEWNDDTYEITVSDGNATVTRTDTRPDIQLDIGTFTQLFVGYGGVERARLTGTFEVYTDGVVETLSSMYPQRTLFCPDRF</sequence>
<dbReference type="Pfam" id="PF13530">
    <property type="entry name" value="SCP2_2"/>
    <property type="match status" value="1"/>
</dbReference>
<dbReference type="GO" id="GO:0030649">
    <property type="term" value="P:aminoglycoside antibiotic catabolic process"/>
    <property type="evidence" value="ECO:0007669"/>
    <property type="project" value="TreeGrafter"/>
</dbReference>
<dbReference type="Gene3D" id="3.40.630.30">
    <property type="match status" value="1"/>
</dbReference>
<comment type="caution">
    <text evidence="3">The sequence shown here is derived from an EMBL/GenBank/DDBJ whole genome shotgun (WGS) entry which is preliminary data.</text>
</comment>
<name>A0A8J7YNL5_9EURY</name>
<dbReference type="InterPro" id="IPR025559">
    <property type="entry name" value="Eis_dom"/>
</dbReference>
<dbReference type="InterPro" id="IPR016181">
    <property type="entry name" value="Acyl_CoA_acyltransferase"/>
</dbReference>